<dbReference type="GO" id="GO:0030649">
    <property type="term" value="P:aminoglycoside antibiotic catabolic process"/>
    <property type="evidence" value="ECO:0007669"/>
    <property type="project" value="TreeGrafter"/>
</dbReference>
<dbReference type="AlphaFoldDB" id="A0A271KJB0"/>
<comment type="caution">
    <text evidence="2">The sequence shown here is derived from an EMBL/GenBank/DDBJ whole genome shotgun (WGS) entry which is preliminary data.</text>
</comment>
<dbReference type="PANTHER" id="PTHR37817:SF1">
    <property type="entry name" value="N-ACETYLTRANSFERASE EIS"/>
    <property type="match status" value="1"/>
</dbReference>
<sequence length="391" mass="42172">MKKITRSLVYDRAKSGEEDAVCHLLTMAFGFSRERAREYVHHAGIPSFRMVREPDGAAKACAALLMTSHAFGGVDVPAANIAHVALAPEARGQGLARPLVDALCDDAREQGALIVSLFASARPVYRKCGFELAGSEIIYEADTAALPLKTPIAFVPLPLSDDSVVSAYAAKRRVEAGLLGRADMHWKELVRAPTDALAAYGACKSDADTIGAYVIVDGSDPDILYIRDWYAANGEMAEAVLCFVGRFRSVYPKVRWHGGPQDDLVAAMPDKGWRLFHQEEWLARVVEPAQALESRGYVLQDASLGLRIKDADAGDLDFSLDLSDGTMRVSGGVRDGLPTVMVDGAFLSSLFTGFNSASQLSRRGRLSGPSAAVQLCDLVFAGPQPWVAEHF</sequence>
<dbReference type="OrthoDB" id="3498897at2"/>
<accession>A0A271KJB0</accession>
<dbReference type="InterPro" id="IPR051554">
    <property type="entry name" value="Acetyltransferase_Eis"/>
</dbReference>
<proteinExistence type="predicted"/>
<reference evidence="2 3" key="1">
    <citation type="submission" date="2017-08" db="EMBL/GenBank/DDBJ databases">
        <title>Mesorhizobium wenxinae sp. nov., a novel rhizobial species isolated from root nodules of chickpea (Cicer arietinum L.).</title>
        <authorList>
            <person name="Zhang J."/>
        </authorList>
    </citation>
    <scope>NUCLEOTIDE SEQUENCE [LARGE SCALE GENOMIC DNA]</scope>
    <source>
        <strain evidence="3">WYCCWR 10019</strain>
    </source>
</reference>
<dbReference type="Pfam" id="PF17668">
    <property type="entry name" value="Acetyltransf_17"/>
    <property type="match status" value="1"/>
</dbReference>
<dbReference type="Gene3D" id="3.40.630.30">
    <property type="match status" value="2"/>
</dbReference>
<dbReference type="InterPro" id="IPR025559">
    <property type="entry name" value="Eis_dom"/>
</dbReference>
<evidence type="ECO:0000259" key="1">
    <source>
        <dbReference type="PROSITE" id="PS51186"/>
    </source>
</evidence>
<dbReference type="EMBL" id="NPKH01000020">
    <property type="protein sequence ID" value="PAP95089.1"/>
    <property type="molecule type" value="Genomic_DNA"/>
</dbReference>
<evidence type="ECO:0000313" key="3">
    <source>
        <dbReference type="Proteomes" id="UP000215931"/>
    </source>
</evidence>
<dbReference type="Proteomes" id="UP000215931">
    <property type="component" value="Unassembled WGS sequence"/>
</dbReference>
<dbReference type="PROSITE" id="PS51186">
    <property type="entry name" value="GNAT"/>
    <property type="match status" value="1"/>
</dbReference>
<dbReference type="InterPro" id="IPR000182">
    <property type="entry name" value="GNAT_dom"/>
</dbReference>
<dbReference type="RefSeq" id="WP_095518979.1">
    <property type="nucleotide sequence ID" value="NZ_NPKH01000020.1"/>
</dbReference>
<dbReference type="Gene3D" id="3.30.1050.10">
    <property type="entry name" value="SCP2 sterol-binding domain"/>
    <property type="match status" value="1"/>
</dbReference>
<protein>
    <recommendedName>
        <fullName evidence="1">N-acetyltransferase domain-containing protein</fullName>
    </recommendedName>
</protein>
<organism evidence="2 3">
    <name type="scientific">Mesorhizobium wenxiniae</name>
    <dbReference type="NCBI Taxonomy" id="2014805"/>
    <lineage>
        <taxon>Bacteria</taxon>
        <taxon>Pseudomonadati</taxon>
        <taxon>Pseudomonadota</taxon>
        <taxon>Alphaproteobacteria</taxon>
        <taxon>Hyphomicrobiales</taxon>
        <taxon>Phyllobacteriaceae</taxon>
        <taxon>Mesorhizobium</taxon>
    </lineage>
</organism>
<keyword evidence="3" id="KW-1185">Reference proteome</keyword>
<evidence type="ECO:0000313" key="2">
    <source>
        <dbReference type="EMBL" id="PAP95089.1"/>
    </source>
</evidence>
<dbReference type="PANTHER" id="PTHR37817">
    <property type="entry name" value="N-ACETYLTRANSFERASE EIS"/>
    <property type="match status" value="1"/>
</dbReference>
<dbReference type="SUPFAM" id="SSF55718">
    <property type="entry name" value="SCP-like"/>
    <property type="match status" value="1"/>
</dbReference>
<gene>
    <name evidence="2" type="ORF">CIT31_13480</name>
</gene>
<dbReference type="CDD" id="cd04301">
    <property type="entry name" value="NAT_SF"/>
    <property type="match status" value="1"/>
</dbReference>
<dbReference type="Pfam" id="PF13530">
    <property type="entry name" value="SCP2_2"/>
    <property type="match status" value="1"/>
</dbReference>
<name>A0A271KJB0_9HYPH</name>
<dbReference type="InterPro" id="IPR016181">
    <property type="entry name" value="Acyl_CoA_acyltransferase"/>
</dbReference>
<dbReference type="SUPFAM" id="SSF55729">
    <property type="entry name" value="Acyl-CoA N-acyltransferases (Nat)"/>
    <property type="match status" value="1"/>
</dbReference>
<dbReference type="GO" id="GO:0034069">
    <property type="term" value="F:aminoglycoside N-acetyltransferase activity"/>
    <property type="evidence" value="ECO:0007669"/>
    <property type="project" value="TreeGrafter"/>
</dbReference>
<dbReference type="InterPro" id="IPR041380">
    <property type="entry name" value="Acetyltransf_17"/>
</dbReference>
<dbReference type="InterPro" id="IPR036527">
    <property type="entry name" value="SCP2_sterol-bd_dom_sf"/>
</dbReference>
<feature type="domain" description="N-acetyltransferase" evidence="1">
    <location>
        <begin position="8"/>
        <end position="153"/>
    </location>
</feature>
<dbReference type="Pfam" id="PF13527">
    <property type="entry name" value="Acetyltransf_9"/>
    <property type="match status" value="1"/>
</dbReference>